<evidence type="ECO:0000313" key="7">
    <source>
        <dbReference type="Proteomes" id="UP001596025"/>
    </source>
</evidence>
<evidence type="ECO:0000256" key="3">
    <source>
        <dbReference type="ARBA" id="ARBA00023004"/>
    </source>
</evidence>
<proteinExistence type="predicted"/>
<evidence type="ECO:0000256" key="2">
    <source>
        <dbReference type="ARBA" id="ARBA00022723"/>
    </source>
</evidence>
<evidence type="ECO:0000313" key="6">
    <source>
        <dbReference type="EMBL" id="MFC4692692.1"/>
    </source>
</evidence>
<keyword evidence="1" id="KW-0004">4Fe-4S</keyword>
<dbReference type="Proteomes" id="UP001596025">
    <property type="component" value="Unassembled WGS sequence"/>
</dbReference>
<dbReference type="Pfam" id="PF04879">
    <property type="entry name" value="Molybdop_Fe4S4"/>
    <property type="match status" value="1"/>
</dbReference>
<keyword evidence="2" id="KW-0479">Metal-binding</keyword>
<comment type="caution">
    <text evidence="6">The sequence shown here is derived from an EMBL/GenBank/DDBJ whole genome shotgun (WGS) entry which is preliminary data.</text>
</comment>
<dbReference type="SUPFAM" id="SSF53706">
    <property type="entry name" value="Formate dehydrogenase/DMSO reductase, domains 1-3"/>
    <property type="match status" value="1"/>
</dbReference>
<dbReference type="PANTHER" id="PTHR43105">
    <property type="entry name" value="RESPIRATORY NITRATE REDUCTASE"/>
    <property type="match status" value="1"/>
</dbReference>
<feature type="domain" description="4Fe-4S Mo/W bis-MGD-type" evidence="5">
    <location>
        <begin position="17"/>
        <end position="69"/>
    </location>
</feature>
<dbReference type="Pfam" id="PF00384">
    <property type="entry name" value="Molybdopterin"/>
    <property type="match status" value="1"/>
</dbReference>
<dbReference type="InterPro" id="IPR006656">
    <property type="entry name" value="Mopterin_OxRdtase"/>
</dbReference>
<reference evidence="7" key="1">
    <citation type="journal article" date="2019" name="Int. J. Syst. Evol. Microbiol.">
        <title>The Global Catalogue of Microorganisms (GCM) 10K type strain sequencing project: providing services to taxonomists for standard genome sequencing and annotation.</title>
        <authorList>
            <consortium name="The Broad Institute Genomics Platform"/>
            <consortium name="The Broad Institute Genome Sequencing Center for Infectious Disease"/>
            <person name="Wu L."/>
            <person name="Ma J."/>
        </authorList>
    </citation>
    <scope>NUCLEOTIDE SEQUENCE [LARGE SCALE GENOMIC DNA]</scope>
    <source>
        <strain evidence="7">CCUG 62763</strain>
    </source>
</reference>
<dbReference type="SMART" id="SM00926">
    <property type="entry name" value="Molybdop_Fe4S4"/>
    <property type="match status" value="1"/>
</dbReference>
<dbReference type="Gene3D" id="2.20.25.90">
    <property type="entry name" value="ADC-like domains"/>
    <property type="match status" value="1"/>
</dbReference>
<keyword evidence="7" id="KW-1185">Reference proteome</keyword>
<organism evidence="6 7">
    <name type="scientific">Geodermatophilus arenarius</name>
    <dbReference type="NCBI Taxonomy" id="1137990"/>
    <lineage>
        <taxon>Bacteria</taxon>
        <taxon>Bacillati</taxon>
        <taxon>Actinomycetota</taxon>
        <taxon>Actinomycetes</taxon>
        <taxon>Geodermatophilales</taxon>
        <taxon>Geodermatophilaceae</taxon>
        <taxon>Geodermatophilus</taxon>
    </lineage>
</organism>
<accession>A0ABV9LH24</accession>
<evidence type="ECO:0000256" key="1">
    <source>
        <dbReference type="ARBA" id="ARBA00022485"/>
    </source>
</evidence>
<dbReference type="InterPro" id="IPR006963">
    <property type="entry name" value="Mopterin_OxRdtase_4Fe-4S_dom"/>
</dbReference>
<evidence type="ECO:0000256" key="4">
    <source>
        <dbReference type="ARBA" id="ARBA00023014"/>
    </source>
</evidence>
<keyword evidence="4" id="KW-0411">Iron-sulfur</keyword>
<keyword evidence="3" id="KW-0408">Iron</keyword>
<dbReference type="InterPro" id="IPR050123">
    <property type="entry name" value="Prok_molybdopt-oxidoreductase"/>
</dbReference>
<gene>
    <name evidence="6" type="ORF">ACFO3M_04750</name>
</gene>
<protein>
    <submittedName>
        <fullName evidence="6">Molybdopterin-dependent oxidoreductase</fullName>
    </submittedName>
</protein>
<sequence>MSAALPSGTAAPAGPRTRTTETHCPYCSLQCGTAVTAGDRPATLVPLDSPTNRGGLCSKGWSATELLDHPERLTRPLVRAVPGDRTSPLVQAGWDEAFDRVVAAIGRTRARYGRDVVGCFGGGSLTRVRVYPVREVEGLLVVDV</sequence>
<evidence type="ECO:0000259" key="5">
    <source>
        <dbReference type="SMART" id="SM00926"/>
    </source>
</evidence>
<dbReference type="PANTHER" id="PTHR43105:SF10">
    <property type="entry name" value="NADH-QUINONE OXIDOREDUCTASE SUBUNIT G"/>
    <property type="match status" value="1"/>
</dbReference>
<dbReference type="RefSeq" id="WP_387987014.1">
    <property type="nucleotide sequence ID" value="NZ_JBHSGR010000003.1"/>
</dbReference>
<dbReference type="EMBL" id="JBHSGR010000003">
    <property type="protein sequence ID" value="MFC4692692.1"/>
    <property type="molecule type" value="Genomic_DNA"/>
</dbReference>
<name>A0ABV9LH24_9ACTN</name>
<dbReference type="Gene3D" id="3.40.50.740">
    <property type="match status" value="1"/>
</dbReference>